<keyword evidence="3" id="KW-1185">Reference proteome</keyword>
<dbReference type="CDD" id="cd02524">
    <property type="entry name" value="G1P_cytidylyltransferase"/>
    <property type="match status" value="1"/>
</dbReference>
<evidence type="ECO:0000313" key="3">
    <source>
        <dbReference type="Proteomes" id="UP000221024"/>
    </source>
</evidence>
<dbReference type="PANTHER" id="PTHR47183:SF1">
    <property type="entry name" value="GLUCOSE-1-PHOSPHATE CYTIDYLYLTRANSFERASE"/>
    <property type="match status" value="1"/>
</dbReference>
<dbReference type="Gene3D" id="3.90.550.10">
    <property type="entry name" value="Spore Coat Polysaccharide Biosynthesis Protein SpsA, Chain A"/>
    <property type="match status" value="1"/>
</dbReference>
<dbReference type="Proteomes" id="UP000221024">
    <property type="component" value="Unassembled WGS sequence"/>
</dbReference>
<dbReference type="InterPro" id="IPR029044">
    <property type="entry name" value="Nucleotide-diphossugar_trans"/>
</dbReference>
<dbReference type="SUPFAM" id="SSF53448">
    <property type="entry name" value="Nucleotide-diphospho-sugar transferases"/>
    <property type="match status" value="1"/>
</dbReference>
<organism evidence="2 3">
    <name type="scientific">Longimonas halophila</name>
    <dbReference type="NCBI Taxonomy" id="1469170"/>
    <lineage>
        <taxon>Bacteria</taxon>
        <taxon>Pseudomonadati</taxon>
        <taxon>Rhodothermota</taxon>
        <taxon>Rhodothermia</taxon>
        <taxon>Rhodothermales</taxon>
        <taxon>Salisaetaceae</taxon>
        <taxon>Longimonas</taxon>
    </lineage>
</organism>
<dbReference type="RefSeq" id="WP_098060637.1">
    <property type="nucleotide sequence ID" value="NZ_PDEP01000001.1"/>
</dbReference>
<name>A0A2H3PAD8_9BACT</name>
<feature type="domain" description="Nucleotidyl transferase" evidence="1">
    <location>
        <begin position="2"/>
        <end position="205"/>
    </location>
</feature>
<accession>A0A2H3PAD8</accession>
<evidence type="ECO:0000259" key="1">
    <source>
        <dbReference type="Pfam" id="PF00483"/>
    </source>
</evidence>
<sequence>MKAVILAGGFGTRIAEETAVRPKPMVPVGPQPMLWHIMKMYTAHGITDFIICCGYKGEVIKRYFAEYQAMQADVTYDFASGSTTIHNDRVEPWRVTLVDTGLRTMTGGRLKRVREYVGDETFCLTYGDGVSDVNLRAVVAHHHAEGRRATLTAVQPPGRFGTFTLTPDSDTIRRFREKPADGPAWINGGFFVLEPEVFDYIEGDDTVWEQEPLMQLAHDGELTAYRHTGFWHPMDTLRDNQHLTALWEQGQAPWCVWEPNYDPEAIPPVHKRMQAHAFTNGIRNAP</sequence>
<reference evidence="2 3" key="1">
    <citation type="submission" date="2017-10" db="EMBL/GenBank/DDBJ databases">
        <title>Draft genome of Longimonas halophila.</title>
        <authorList>
            <person name="Goh K.M."/>
            <person name="Shamsir M.S."/>
            <person name="Lim S.W."/>
        </authorList>
    </citation>
    <scope>NUCLEOTIDE SEQUENCE [LARGE SCALE GENOMIC DNA]</scope>
    <source>
        <strain evidence="2 3">KCTC 42399</strain>
    </source>
</reference>
<dbReference type="InterPro" id="IPR013446">
    <property type="entry name" value="G1P_cyt_trans-like"/>
</dbReference>
<dbReference type="AlphaFoldDB" id="A0A2H3PAD8"/>
<evidence type="ECO:0000313" key="2">
    <source>
        <dbReference type="EMBL" id="PEN09238.1"/>
    </source>
</evidence>
<dbReference type="GO" id="GO:0047343">
    <property type="term" value="F:glucose-1-phosphate cytidylyltransferase activity"/>
    <property type="evidence" value="ECO:0007669"/>
    <property type="project" value="InterPro"/>
</dbReference>
<dbReference type="PANTHER" id="PTHR47183">
    <property type="entry name" value="GLUCOSE-1-PHOSPHATE CYTIDYLYLTRANSFERASE-RELATED"/>
    <property type="match status" value="1"/>
</dbReference>
<gene>
    <name evidence="2" type="primary">rfbF</name>
    <name evidence="2" type="ORF">CRI93_00470</name>
</gene>
<keyword evidence="2" id="KW-0548">Nucleotidyltransferase</keyword>
<dbReference type="Pfam" id="PF00483">
    <property type="entry name" value="NTP_transferase"/>
    <property type="match status" value="1"/>
</dbReference>
<dbReference type="InterPro" id="IPR046981">
    <property type="entry name" value="G1P_cyt_trans"/>
</dbReference>
<dbReference type="NCBIfam" id="TIGR02623">
    <property type="entry name" value="G1P_cyt_trans"/>
    <property type="match status" value="1"/>
</dbReference>
<proteinExistence type="predicted"/>
<dbReference type="EMBL" id="PDEP01000001">
    <property type="protein sequence ID" value="PEN09238.1"/>
    <property type="molecule type" value="Genomic_DNA"/>
</dbReference>
<dbReference type="GO" id="GO:0009243">
    <property type="term" value="P:O antigen biosynthetic process"/>
    <property type="evidence" value="ECO:0007669"/>
    <property type="project" value="InterPro"/>
</dbReference>
<dbReference type="OrthoDB" id="9813880at2"/>
<dbReference type="InterPro" id="IPR005835">
    <property type="entry name" value="NTP_transferase_dom"/>
</dbReference>
<keyword evidence="2" id="KW-0808">Transferase</keyword>
<comment type="caution">
    <text evidence="2">The sequence shown here is derived from an EMBL/GenBank/DDBJ whole genome shotgun (WGS) entry which is preliminary data.</text>
</comment>
<protein>
    <submittedName>
        <fullName evidence="2">Glucose-1-phosphate cytidylyltransferase</fullName>
    </submittedName>
</protein>